<keyword evidence="2" id="KW-1185">Reference proteome</keyword>
<dbReference type="OrthoDB" id="40579at2759"/>
<sequence length="105" mass="12258">MQSIVTEEDGMESRAHGFLSAAVKIRQFWGRNAEFCQLYKSVTCWIGNHKTSKCVVFEYDPRGITAAHNCTMMAVTLFDRCSPDMYFTLFSFILNFFSFFKWRPL</sequence>
<evidence type="ECO:0000313" key="2">
    <source>
        <dbReference type="Proteomes" id="UP000655225"/>
    </source>
</evidence>
<name>A0A834ZRA2_TETSI</name>
<organism evidence="1 2">
    <name type="scientific">Tetracentron sinense</name>
    <name type="common">Spur-leaf</name>
    <dbReference type="NCBI Taxonomy" id="13715"/>
    <lineage>
        <taxon>Eukaryota</taxon>
        <taxon>Viridiplantae</taxon>
        <taxon>Streptophyta</taxon>
        <taxon>Embryophyta</taxon>
        <taxon>Tracheophyta</taxon>
        <taxon>Spermatophyta</taxon>
        <taxon>Magnoliopsida</taxon>
        <taxon>Trochodendrales</taxon>
        <taxon>Trochodendraceae</taxon>
        <taxon>Tetracentron</taxon>
    </lineage>
</organism>
<protein>
    <submittedName>
        <fullName evidence="1">Uncharacterized protein</fullName>
    </submittedName>
</protein>
<accession>A0A834ZRA2</accession>
<reference evidence="1 2" key="1">
    <citation type="submission" date="2020-04" db="EMBL/GenBank/DDBJ databases">
        <title>Plant Genome Project.</title>
        <authorList>
            <person name="Zhang R.-G."/>
        </authorList>
    </citation>
    <scope>NUCLEOTIDE SEQUENCE [LARGE SCALE GENOMIC DNA]</scope>
    <source>
        <strain evidence="1">YNK0</strain>
        <tissue evidence="1">Leaf</tissue>
    </source>
</reference>
<dbReference type="AlphaFoldDB" id="A0A834ZRA2"/>
<dbReference type="PANTHER" id="PTHR47858">
    <property type="entry name" value="HALOACID DEHALOGENASE-LIKE HYDROLASE (HAD) SUPERFAMILY PROTEIN"/>
    <property type="match status" value="1"/>
</dbReference>
<dbReference type="Proteomes" id="UP000655225">
    <property type="component" value="Unassembled WGS sequence"/>
</dbReference>
<proteinExistence type="predicted"/>
<evidence type="ECO:0000313" key="1">
    <source>
        <dbReference type="EMBL" id="KAF8410967.1"/>
    </source>
</evidence>
<dbReference type="EMBL" id="JABCRI010000002">
    <property type="protein sequence ID" value="KAF8410967.1"/>
    <property type="molecule type" value="Genomic_DNA"/>
</dbReference>
<dbReference type="PANTHER" id="PTHR47858:SF2">
    <property type="entry name" value="HALOACID DEHALOGENASE-LIKE HYDROLASE (HAD) SUPERFAMILY PROTEIN"/>
    <property type="match status" value="1"/>
</dbReference>
<gene>
    <name evidence="1" type="ORF">HHK36_003505</name>
</gene>
<comment type="caution">
    <text evidence="1">The sequence shown here is derived from an EMBL/GenBank/DDBJ whole genome shotgun (WGS) entry which is preliminary data.</text>
</comment>